<keyword evidence="3" id="KW-0963">Cytoplasm</keyword>
<dbReference type="GO" id="GO:0006364">
    <property type="term" value="P:rRNA processing"/>
    <property type="evidence" value="ECO:0007669"/>
    <property type="project" value="TreeGrafter"/>
</dbReference>
<gene>
    <name evidence="9" type="ORF">UBRO2_05740</name>
</gene>
<evidence type="ECO:0000256" key="5">
    <source>
        <dbReference type="ARBA" id="ARBA00022722"/>
    </source>
</evidence>
<evidence type="ECO:0000256" key="1">
    <source>
        <dbReference type="ARBA" id="ARBA00004123"/>
    </source>
</evidence>
<dbReference type="InterPro" id="IPR016848">
    <property type="entry name" value="RNase_P/MRP_Rpp29-subunit"/>
</dbReference>
<evidence type="ECO:0000256" key="8">
    <source>
        <dbReference type="SAM" id="MobiDB-lite"/>
    </source>
</evidence>
<dbReference type="Gene3D" id="2.30.30.210">
    <property type="entry name" value="Ribonuclease P/MRP, subunit p29"/>
    <property type="match status" value="1"/>
</dbReference>
<protein>
    <submittedName>
        <fullName evidence="9">Related to POP4 - protein involved in processing of tRNAs and rRNAs</fullName>
    </submittedName>
</protein>
<dbReference type="InterPro" id="IPR002730">
    <property type="entry name" value="Rpp29/RNP1"/>
</dbReference>
<proteinExistence type="inferred from homology"/>
<name>A0A8H8QTC8_9BASI</name>
<organism evidence="9 10">
    <name type="scientific">Ustilago bromivora</name>
    <dbReference type="NCBI Taxonomy" id="307758"/>
    <lineage>
        <taxon>Eukaryota</taxon>
        <taxon>Fungi</taxon>
        <taxon>Dikarya</taxon>
        <taxon>Basidiomycota</taxon>
        <taxon>Ustilaginomycotina</taxon>
        <taxon>Ustilaginomycetes</taxon>
        <taxon>Ustilaginales</taxon>
        <taxon>Ustilaginaceae</taxon>
        <taxon>Ustilago</taxon>
    </lineage>
</organism>
<sequence>MDFLTFHEPSYSIMGLYTFFQNIKPPRAGLASTSQMDSNYAEASGSGSISGSSSAAHQLLHQTLDSSKVSDSQVSQYFRKRLQDRRIQITNLDRARPKTGGTDDDARAKAEKKLVKRRRRVKSELSDLKRLRIAAGRSAKHPSSANLIPATHRPIAEQSDEEDEATKEVVCRKQRLLADANKQLKRLRSVPRQRTNQAKKVDTTARKPLSRSQRKRMGLEQVDTNISYELVQPLHEMWRTYIQQLLNIVAMNSKGQLVSNPQFDPKHLTTMSSGTVSAMQASLIKADLCGAEVEVVRAANPSLVSQSGLVVKETEHTIVLAIPPEKTAARAGNATRTIPKKNAVFAVNIPLATTGEDGGDAGHLRFELHGNHMMHTLPSRATRKYKARPTIDF</sequence>
<reference evidence="9" key="1">
    <citation type="submission" date="2018-08" db="EMBL/GenBank/DDBJ databases">
        <authorList>
            <person name="Guldener U."/>
        </authorList>
    </citation>
    <scope>NUCLEOTIDE SEQUENCE</scope>
    <source>
        <strain evidence="9">UB2</strain>
    </source>
</reference>
<accession>A0A8H8QTC8</accession>
<keyword evidence="5" id="KW-0540">Nuclease</keyword>
<dbReference type="GO" id="GO:0004519">
    <property type="term" value="F:endonuclease activity"/>
    <property type="evidence" value="ECO:0007669"/>
    <property type="project" value="UniProtKB-KW"/>
</dbReference>
<comment type="similarity">
    <text evidence="2">Belongs to the eukaryotic/archaeal RNase P protein component 1 family.</text>
</comment>
<keyword evidence="4" id="KW-0819">tRNA processing</keyword>
<dbReference type="SUPFAM" id="SSF101744">
    <property type="entry name" value="Rof/RNase P subunit-like"/>
    <property type="match status" value="1"/>
</dbReference>
<evidence type="ECO:0000313" key="10">
    <source>
        <dbReference type="Proteomes" id="UP000658997"/>
    </source>
</evidence>
<comment type="caution">
    <text evidence="9">The sequence shown here is derived from an EMBL/GenBank/DDBJ whole genome shotgun (WGS) entry which is preliminary data.</text>
</comment>
<dbReference type="GO" id="GO:0001682">
    <property type="term" value="P:tRNA 5'-leader removal"/>
    <property type="evidence" value="ECO:0007669"/>
    <property type="project" value="InterPro"/>
</dbReference>
<feature type="region of interest" description="Disordered" evidence="8">
    <location>
        <begin position="191"/>
        <end position="217"/>
    </location>
</feature>
<keyword evidence="7" id="KW-0378">Hydrolase</keyword>
<dbReference type="Pfam" id="PF01868">
    <property type="entry name" value="RNase_P-MRP_p29"/>
    <property type="match status" value="1"/>
</dbReference>
<evidence type="ECO:0000313" key="9">
    <source>
        <dbReference type="EMBL" id="SYW85194.1"/>
    </source>
</evidence>
<dbReference type="AlphaFoldDB" id="A0A8H8QTC8"/>
<dbReference type="GO" id="GO:0033204">
    <property type="term" value="F:ribonuclease P RNA binding"/>
    <property type="evidence" value="ECO:0007669"/>
    <property type="project" value="InterPro"/>
</dbReference>
<dbReference type="InterPro" id="IPR036980">
    <property type="entry name" value="RNase_P/MRP_Rpp29_sf"/>
</dbReference>
<dbReference type="SMART" id="SM00538">
    <property type="entry name" value="POP4"/>
    <property type="match status" value="1"/>
</dbReference>
<evidence type="ECO:0000256" key="2">
    <source>
        <dbReference type="ARBA" id="ARBA00006181"/>
    </source>
</evidence>
<evidence type="ECO:0000256" key="3">
    <source>
        <dbReference type="ARBA" id="ARBA00022490"/>
    </source>
</evidence>
<dbReference type="GO" id="GO:0030677">
    <property type="term" value="C:ribonuclease P complex"/>
    <property type="evidence" value="ECO:0007669"/>
    <property type="project" value="InterPro"/>
</dbReference>
<dbReference type="InterPro" id="IPR023538">
    <property type="entry name" value="RNP1"/>
</dbReference>
<dbReference type="PANTHER" id="PTHR13348:SF0">
    <property type="entry name" value="RIBONUCLEASE P PROTEIN SUBUNIT P29"/>
    <property type="match status" value="1"/>
</dbReference>
<feature type="compositionally biased region" description="Low complexity" evidence="8">
    <location>
        <begin position="43"/>
        <end position="54"/>
    </location>
</feature>
<dbReference type="InterPro" id="IPR023534">
    <property type="entry name" value="Rof/RNase_P-like"/>
</dbReference>
<keyword evidence="10" id="KW-1185">Reference proteome</keyword>
<evidence type="ECO:0000256" key="6">
    <source>
        <dbReference type="ARBA" id="ARBA00022759"/>
    </source>
</evidence>
<dbReference type="EMBL" id="ULHB01000202">
    <property type="protein sequence ID" value="SYW85194.1"/>
    <property type="molecule type" value="Genomic_DNA"/>
</dbReference>
<keyword evidence="6" id="KW-0255">Endonuclease</keyword>
<dbReference type="GO" id="GO:0005634">
    <property type="term" value="C:nucleus"/>
    <property type="evidence" value="ECO:0007669"/>
    <property type="project" value="UniProtKB-SubCell"/>
</dbReference>
<dbReference type="PANTHER" id="PTHR13348">
    <property type="entry name" value="RIBONUCLEASE P SUBUNIT P29"/>
    <property type="match status" value="1"/>
</dbReference>
<dbReference type="HAMAP" id="MF_00754">
    <property type="entry name" value="RNase_P_1"/>
    <property type="match status" value="1"/>
</dbReference>
<dbReference type="GO" id="GO:0016787">
    <property type="term" value="F:hydrolase activity"/>
    <property type="evidence" value="ECO:0007669"/>
    <property type="project" value="UniProtKB-KW"/>
</dbReference>
<evidence type="ECO:0000256" key="7">
    <source>
        <dbReference type="ARBA" id="ARBA00022801"/>
    </source>
</evidence>
<feature type="region of interest" description="Disordered" evidence="8">
    <location>
        <begin position="88"/>
        <end position="121"/>
    </location>
</feature>
<dbReference type="GO" id="GO:0000172">
    <property type="term" value="C:ribonuclease MRP complex"/>
    <property type="evidence" value="ECO:0007669"/>
    <property type="project" value="InterPro"/>
</dbReference>
<evidence type="ECO:0000256" key="4">
    <source>
        <dbReference type="ARBA" id="ARBA00022694"/>
    </source>
</evidence>
<feature type="region of interest" description="Disordered" evidence="8">
    <location>
        <begin position="30"/>
        <end position="54"/>
    </location>
</feature>
<comment type="subcellular location">
    <subcellularLocation>
        <location evidence="1">Nucleus</location>
    </subcellularLocation>
</comment>
<feature type="compositionally biased region" description="Basic and acidic residues" evidence="8">
    <location>
        <begin position="104"/>
        <end position="113"/>
    </location>
</feature>
<dbReference type="Proteomes" id="UP000658997">
    <property type="component" value="Unassembled WGS sequence"/>
</dbReference>